<keyword evidence="1" id="KW-0812">Transmembrane</keyword>
<keyword evidence="1" id="KW-1133">Transmembrane helix</keyword>
<sequence>MSPRDVRRRRSPGRLVFVLAVVAGLLAVTSHGQAALAVVALAIVYAAVEAVIAWRRRR</sequence>
<protein>
    <recommendedName>
        <fullName evidence="4">Phosphatidate cytidylyltransferase</fullName>
    </recommendedName>
</protein>
<reference evidence="2 3" key="1">
    <citation type="submission" date="2023-12" db="EMBL/GenBank/DDBJ databases">
        <title>Sinomonas terricola sp. nov, isolated from litchi orchard soil in Guangdong, PR China.</title>
        <authorList>
            <person name="Jiaxin W."/>
            <person name="Yang Z."/>
            <person name="Honghui Z."/>
        </authorList>
    </citation>
    <scope>NUCLEOTIDE SEQUENCE [LARGE SCALE GENOMIC DNA]</scope>
    <source>
        <strain evidence="2 3">JGH33</strain>
    </source>
</reference>
<feature type="transmembrane region" description="Helical" evidence="1">
    <location>
        <begin position="34"/>
        <end position="54"/>
    </location>
</feature>
<organism evidence="2 3">
    <name type="scientific">Sinomonas terricola</name>
    <dbReference type="NCBI Taxonomy" id="3110330"/>
    <lineage>
        <taxon>Bacteria</taxon>
        <taxon>Bacillati</taxon>
        <taxon>Actinomycetota</taxon>
        <taxon>Actinomycetes</taxon>
        <taxon>Micrococcales</taxon>
        <taxon>Micrococcaceae</taxon>
        <taxon>Sinomonas</taxon>
    </lineage>
</organism>
<evidence type="ECO:0000313" key="2">
    <source>
        <dbReference type="EMBL" id="MEA5453360.1"/>
    </source>
</evidence>
<dbReference type="RefSeq" id="WP_323277127.1">
    <property type="nucleotide sequence ID" value="NZ_JAYGGQ010000001.1"/>
</dbReference>
<evidence type="ECO:0000313" key="3">
    <source>
        <dbReference type="Proteomes" id="UP001304769"/>
    </source>
</evidence>
<dbReference type="EMBL" id="JAYGGQ010000001">
    <property type="protein sequence ID" value="MEA5453360.1"/>
    <property type="molecule type" value="Genomic_DNA"/>
</dbReference>
<dbReference type="Proteomes" id="UP001304769">
    <property type="component" value="Unassembled WGS sequence"/>
</dbReference>
<keyword evidence="1" id="KW-0472">Membrane</keyword>
<accession>A0ABU5T128</accession>
<proteinExistence type="predicted"/>
<evidence type="ECO:0000256" key="1">
    <source>
        <dbReference type="SAM" id="Phobius"/>
    </source>
</evidence>
<feature type="transmembrane region" description="Helical" evidence="1">
    <location>
        <begin position="12"/>
        <end position="28"/>
    </location>
</feature>
<comment type="caution">
    <text evidence="2">The sequence shown here is derived from an EMBL/GenBank/DDBJ whole genome shotgun (WGS) entry which is preliminary data.</text>
</comment>
<keyword evidence="3" id="KW-1185">Reference proteome</keyword>
<gene>
    <name evidence="2" type="ORF">SPF06_01370</name>
</gene>
<evidence type="ECO:0008006" key="4">
    <source>
        <dbReference type="Google" id="ProtNLM"/>
    </source>
</evidence>
<name>A0ABU5T128_9MICC</name>